<dbReference type="PANTHER" id="PTHR23514:SF3">
    <property type="entry name" value="BYPASS OF STOP CODON PROTEIN 6"/>
    <property type="match status" value="1"/>
</dbReference>
<feature type="transmembrane region" description="Helical" evidence="7">
    <location>
        <begin position="12"/>
        <end position="31"/>
    </location>
</feature>
<dbReference type="PROSITE" id="PS51168">
    <property type="entry name" value="CHORISMATE_MUT_2"/>
    <property type="match status" value="1"/>
</dbReference>
<dbReference type="InterPro" id="IPR020846">
    <property type="entry name" value="MFS_dom"/>
</dbReference>
<dbReference type="InterPro" id="IPR036259">
    <property type="entry name" value="MFS_trans_sf"/>
</dbReference>
<feature type="domain" description="Major facilitator superfamily (MFS) profile" evidence="8">
    <location>
        <begin position="12"/>
        <end position="391"/>
    </location>
</feature>
<proteinExistence type="inferred from homology"/>
<reference evidence="11" key="1">
    <citation type="journal article" date="2019" name="Int. J. Syst. Evol. Microbiol.">
        <title>The Global Catalogue of Microorganisms (GCM) 10K type strain sequencing project: providing services to taxonomists for standard genome sequencing and annotation.</title>
        <authorList>
            <consortium name="The Broad Institute Genomics Platform"/>
            <consortium name="The Broad Institute Genome Sequencing Center for Infectious Disease"/>
            <person name="Wu L."/>
            <person name="Ma J."/>
        </authorList>
    </citation>
    <scope>NUCLEOTIDE SEQUENCE [LARGE SCALE GENOMIC DNA]</scope>
    <source>
        <strain evidence="11">TISTR 2466</strain>
    </source>
</reference>
<dbReference type="SUPFAM" id="SSF48600">
    <property type="entry name" value="Chorismate mutase II"/>
    <property type="match status" value="1"/>
</dbReference>
<dbReference type="InterPro" id="IPR036979">
    <property type="entry name" value="CM_dom_sf"/>
</dbReference>
<dbReference type="InterPro" id="IPR011701">
    <property type="entry name" value="MFS"/>
</dbReference>
<protein>
    <submittedName>
        <fullName evidence="10">MFS transporter</fullName>
    </submittedName>
</protein>
<dbReference type="PANTHER" id="PTHR23514">
    <property type="entry name" value="BYPASS OF STOP CODON PROTEIN 6"/>
    <property type="match status" value="1"/>
</dbReference>
<dbReference type="InterPro" id="IPR051788">
    <property type="entry name" value="MFS_Transporter"/>
</dbReference>
<gene>
    <name evidence="10" type="ORF">ACFSUE_09625</name>
</gene>
<feature type="domain" description="Chorismate mutase" evidence="9">
    <location>
        <begin position="395"/>
        <end position="485"/>
    </location>
</feature>
<feature type="transmembrane region" description="Helical" evidence="7">
    <location>
        <begin position="101"/>
        <end position="124"/>
    </location>
</feature>
<evidence type="ECO:0000259" key="9">
    <source>
        <dbReference type="PROSITE" id="PS51168"/>
    </source>
</evidence>
<dbReference type="PROSITE" id="PS50850">
    <property type="entry name" value="MFS"/>
    <property type="match status" value="1"/>
</dbReference>
<feature type="transmembrane region" description="Helical" evidence="7">
    <location>
        <begin position="211"/>
        <end position="232"/>
    </location>
</feature>
<feature type="transmembrane region" description="Helical" evidence="7">
    <location>
        <begin position="308"/>
        <end position="330"/>
    </location>
</feature>
<sequence length="491" mass="54854">MNAMTKSNKIRLSLSLYLNYFVHGIGLLILTQNMRPLSSEWGTSIATVSYVISGVGIGRLLAYYLLGSFSDRFGRKKIILFGMISYSIFFIGILFTKDFKVAYLLAILAGVANSALDSGTYPTFLEMNRNNGAASILIKAAMSIGEFVLPLYIGLNENLGGWYGLSFIFAAAFLLINALLISYSQFPLQARTEKVVEHGLSSRGKMSKSKIGLVTILSLYGYTSMAVMILFTQWITLYGVDVLQMSNMQAHFLLSLYSIGSIVGVLLIFTLLKSALIRDSTLMVVMNSLSLGFLLIVCFSTYHPAVTIASFFFGITAAGGVMQIGLTIFCSMFPHAKGRVTAIFFSFGSIASFTVPIFTGMLSNSGTAYALRSDLVIASFSFVLWIIGHRLLSLSNDRTNYETERSQINFIDYWILKLLQWRFKLAKSIGIKKMNQGRPIFDPFREKKIVSRIDRLVKDHENRDHYHEIFQTILTNSKQCQTNIQEKGRVK</sequence>
<feature type="transmembrane region" description="Helical" evidence="7">
    <location>
        <begin position="284"/>
        <end position="302"/>
    </location>
</feature>
<evidence type="ECO:0000313" key="10">
    <source>
        <dbReference type="EMBL" id="MFD2693881.1"/>
    </source>
</evidence>
<evidence type="ECO:0000256" key="4">
    <source>
        <dbReference type="ARBA" id="ARBA00022692"/>
    </source>
</evidence>
<keyword evidence="3" id="KW-0813">Transport</keyword>
<dbReference type="InterPro" id="IPR002701">
    <property type="entry name" value="CM_II_prokaryot"/>
</dbReference>
<name>A0ABW5S286_9BACL</name>
<keyword evidence="6 7" id="KW-0472">Membrane</keyword>
<comment type="subcellular location">
    <subcellularLocation>
        <location evidence="1">Cell membrane</location>
        <topology evidence="1">Multi-pass membrane protein</topology>
    </subcellularLocation>
</comment>
<accession>A0ABW5S286</accession>
<dbReference type="Gene3D" id="1.20.59.10">
    <property type="entry name" value="Chorismate mutase"/>
    <property type="match status" value="1"/>
</dbReference>
<evidence type="ECO:0000256" key="5">
    <source>
        <dbReference type="ARBA" id="ARBA00022989"/>
    </source>
</evidence>
<dbReference type="Pfam" id="PF07690">
    <property type="entry name" value="MFS_1"/>
    <property type="match status" value="1"/>
</dbReference>
<keyword evidence="5 7" id="KW-1133">Transmembrane helix</keyword>
<evidence type="ECO:0000256" key="2">
    <source>
        <dbReference type="ARBA" id="ARBA00008335"/>
    </source>
</evidence>
<feature type="transmembrane region" description="Helical" evidence="7">
    <location>
        <begin position="43"/>
        <end position="66"/>
    </location>
</feature>
<evidence type="ECO:0000256" key="1">
    <source>
        <dbReference type="ARBA" id="ARBA00004651"/>
    </source>
</evidence>
<evidence type="ECO:0000256" key="7">
    <source>
        <dbReference type="SAM" id="Phobius"/>
    </source>
</evidence>
<evidence type="ECO:0000256" key="6">
    <source>
        <dbReference type="ARBA" id="ARBA00023136"/>
    </source>
</evidence>
<evidence type="ECO:0000259" key="8">
    <source>
        <dbReference type="PROSITE" id="PS50850"/>
    </source>
</evidence>
<feature type="transmembrane region" description="Helical" evidence="7">
    <location>
        <begin position="78"/>
        <end position="95"/>
    </location>
</feature>
<organism evidence="10 11">
    <name type="scientific">Sporolactobacillus shoreicorticis</name>
    <dbReference type="NCBI Taxonomy" id="1923877"/>
    <lineage>
        <taxon>Bacteria</taxon>
        <taxon>Bacillati</taxon>
        <taxon>Bacillota</taxon>
        <taxon>Bacilli</taxon>
        <taxon>Bacillales</taxon>
        <taxon>Sporolactobacillaceae</taxon>
        <taxon>Sporolactobacillus</taxon>
    </lineage>
</organism>
<dbReference type="RefSeq" id="WP_253061242.1">
    <property type="nucleotide sequence ID" value="NZ_JAMXWM010000008.1"/>
</dbReference>
<dbReference type="SMART" id="SM00830">
    <property type="entry name" value="CM_2"/>
    <property type="match status" value="1"/>
</dbReference>
<feature type="transmembrane region" description="Helical" evidence="7">
    <location>
        <begin position="161"/>
        <end position="181"/>
    </location>
</feature>
<dbReference type="Pfam" id="PF01817">
    <property type="entry name" value="CM_2"/>
    <property type="match status" value="1"/>
</dbReference>
<keyword evidence="11" id="KW-1185">Reference proteome</keyword>
<feature type="transmembrane region" description="Helical" evidence="7">
    <location>
        <begin position="369"/>
        <end position="388"/>
    </location>
</feature>
<dbReference type="EMBL" id="JBHUMQ010000023">
    <property type="protein sequence ID" value="MFD2693881.1"/>
    <property type="molecule type" value="Genomic_DNA"/>
</dbReference>
<dbReference type="Gene3D" id="1.20.1250.20">
    <property type="entry name" value="MFS general substrate transporter like domains"/>
    <property type="match status" value="2"/>
</dbReference>
<evidence type="ECO:0000256" key="3">
    <source>
        <dbReference type="ARBA" id="ARBA00022448"/>
    </source>
</evidence>
<feature type="transmembrane region" description="Helical" evidence="7">
    <location>
        <begin position="342"/>
        <end position="363"/>
    </location>
</feature>
<dbReference type="SUPFAM" id="SSF103473">
    <property type="entry name" value="MFS general substrate transporter"/>
    <property type="match status" value="1"/>
</dbReference>
<comment type="caution">
    <text evidence="10">The sequence shown here is derived from an EMBL/GenBank/DDBJ whole genome shotgun (WGS) entry which is preliminary data.</text>
</comment>
<feature type="transmembrane region" description="Helical" evidence="7">
    <location>
        <begin position="136"/>
        <end position="155"/>
    </location>
</feature>
<evidence type="ECO:0000313" key="11">
    <source>
        <dbReference type="Proteomes" id="UP001597399"/>
    </source>
</evidence>
<feature type="transmembrane region" description="Helical" evidence="7">
    <location>
        <begin position="252"/>
        <end position="272"/>
    </location>
</feature>
<keyword evidence="4 7" id="KW-0812">Transmembrane</keyword>
<dbReference type="InterPro" id="IPR036263">
    <property type="entry name" value="Chorismate_II_sf"/>
</dbReference>
<comment type="similarity">
    <text evidence="2">Belongs to the major facilitator superfamily.</text>
</comment>
<dbReference type="Proteomes" id="UP001597399">
    <property type="component" value="Unassembled WGS sequence"/>
</dbReference>